<evidence type="ECO:0000313" key="1">
    <source>
        <dbReference type="EMBL" id="SOY47986.1"/>
    </source>
</evidence>
<dbReference type="EMBL" id="OFSQ01000009">
    <property type="protein sequence ID" value="SOY47986.1"/>
    <property type="molecule type" value="Genomic_DNA"/>
</dbReference>
<accession>A0A975ZZY5</accession>
<reference evidence="1 2" key="1">
    <citation type="submission" date="2018-01" db="EMBL/GenBank/DDBJ databases">
        <authorList>
            <person name="Clerissi C."/>
        </authorList>
    </citation>
    <scope>NUCLEOTIDE SEQUENCE [LARGE SCALE GENOMIC DNA]</scope>
    <source>
        <strain evidence="1">Cupriavidus sp. LMG 19464</strain>
    </source>
</reference>
<dbReference type="AlphaFoldDB" id="A0A975ZZY5"/>
<organism evidence="1 2">
    <name type="scientific">Cupriavidus taiwanensis</name>
    <dbReference type="NCBI Taxonomy" id="164546"/>
    <lineage>
        <taxon>Bacteria</taxon>
        <taxon>Pseudomonadati</taxon>
        <taxon>Pseudomonadota</taxon>
        <taxon>Betaproteobacteria</taxon>
        <taxon>Burkholderiales</taxon>
        <taxon>Burkholderiaceae</taxon>
        <taxon>Cupriavidus</taxon>
    </lineage>
</organism>
<gene>
    <name evidence="1" type="ORF">CBM2587_A170052</name>
</gene>
<name>A0A975ZZY5_9BURK</name>
<proteinExistence type="predicted"/>
<sequence>MRLLSDIPFHRWNLAPHYPVLSQDLRHFSMRRIWDQNNRLIVNVLLKENRQIGQHSLRAGHMRRMRNQRDI</sequence>
<dbReference type="Proteomes" id="UP000256780">
    <property type="component" value="Chromosome CBM2587_a"/>
</dbReference>
<evidence type="ECO:0000313" key="2">
    <source>
        <dbReference type="Proteomes" id="UP000256780"/>
    </source>
</evidence>
<protein>
    <submittedName>
        <fullName evidence="1">Uncharacterized protein</fullName>
    </submittedName>
</protein>
<comment type="caution">
    <text evidence="1">The sequence shown here is derived from an EMBL/GenBank/DDBJ whole genome shotgun (WGS) entry which is preliminary data.</text>
</comment>